<protein>
    <submittedName>
        <fullName evidence="1">Alpha/beta-hydrolase</fullName>
    </submittedName>
</protein>
<evidence type="ECO:0000313" key="1">
    <source>
        <dbReference type="EMBL" id="PWN48565.1"/>
    </source>
</evidence>
<dbReference type="EMBL" id="KZ820181">
    <property type="protein sequence ID" value="PWN48565.1"/>
    <property type="molecule type" value="Genomic_DNA"/>
</dbReference>
<gene>
    <name evidence="1" type="ORF">IE53DRAFT_389225</name>
</gene>
<dbReference type="Proteomes" id="UP000245626">
    <property type="component" value="Unassembled WGS sequence"/>
</dbReference>
<sequence>MAANTNKACCSIPPVQSDYTPKGKTEKLGGLDAYSIGPDDAKKAIVVVYDIFGYWPTTKQGSDVLAEALKDTKLVMPDFFRGKPFPQEYYPPDTKEKQEALQKFFGEAGDFGARKPELEAVANELKSKGASKVGLLGYCWGGKLSVLAGAKGTVFSSVAQVHPAMVDPKDAENLTVPVANFPSKDEPQDAVDQFEKVVQSKPFASQSVYKLYKENHHGWAAARADLKDQKNLEAFQDVYQRLADFFTNTLA</sequence>
<name>A0ACD0NRU8_9BASI</name>
<reference evidence="1 2" key="1">
    <citation type="journal article" date="2018" name="Mol. Biol. Evol.">
        <title>Broad Genomic Sampling Reveals a Smut Pathogenic Ancestry of the Fungal Clade Ustilaginomycotina.</title>
        <authorList>
            <person name="Kijpornyongpan T."/>
            <person name="Mondo S.J."/>
            <person name="Barry K."/>
            <person name="Sandor L."/>
            <person name="Lee J."/>
            <person name="Lipzen A."/>
            <person name="Pangilinan J."/>
            <person name="LaButti K."/>
            <person name="Hainaut M."/>
            <person name="Henrissat B."/>
            <person name="Grigoriev I.V."/>
            <person name="Spatafora J.W."/>
            <person name="Aime M.C."/>
        </authorList>
    </citation>
    <scope>NUCLEOTIDE SEQUENCE [LARGE SCALE GENOMIC DNA]</scope>
    <source>
        <strain evidence="1 2">SA 807</strain>
    </source>
</reference>
<keyword evidence="2" id="KW-1185">Reference proteome</keyword>
<organism evidence="1 2">
    <name type="scientific">Violaceomyces palustris</name>
    <dbReference type="NCBI Taxonomy" id="1673888"/>
    <lineage>
        <taxon>Eukaryota</taxon>
        <taxon>Fungi</taxon>
        <taxon>Dikarya</taxon>
        <taxon>Basidiomycota</taxon>
        <taxon>Ustilaginomycotina</taxon>
        <taxon>Ustilaginomycetes</taxon>
        <taxon>Violaceomycetales</taxon>
        <taxon>Violaceomycetaceae</taxon>
        <taxon>Violaceomyces</taxon>
    </lineage>
</organism>
<proteinExistence type="predicted"/>
<evidence type="ECO:0000313" key="2">
    <source>
        <dbReference type="Proteomes" id="UP000245626"/>
    </source>
</evidence>
<accession>A0ACD0NRU8</accession>